<proteinExistence type="inferred from homology"/>
<gene>
    <name evidence="8" type="ORF">FHP25_21765</name>
</gene>
<keyword evidence="2" id="KW-0813">Transport</keyword>
<dbReference type="Gene3D" id="3.40.50.300">
    <property type="entry name" value="P-loop containing nucleotide triphosphate hydrolases"/>
    <property type="match status" value="1"/>
</dbReference>
<evidence type="ECO:0000256" key="3">
    <source>
        <dbReference type="ARBA" id="ARBA00022741"/>
    </source>
</evidence>
<evidence type="ECO:0000313" key="8">
    <source>
        <dbReference type="EMBL" id="TXL73314.1"/>
    </source>
</evidence>
<comment type="function">
    <text evidence="6">Part of the ABC transporter complex HmuTUV involved in hemin import. Responsible for energy coupling to the transport system.</text>
</comment>
<keyword evidence="4 8" id="KW-0067">ATP-binding</keyword>
<dbReference type="GO" id="GO:0005524">
    <property type="term" value="F:ATP binding"/>
    <property type="evidence" value="ECO:0007669"/>
    <property type="project" value="UniProtKB-KW"/>
</dbReference>
<dbReference type="PROSITE" id="PS50893">
    <property type="entry name" value="ABC_TRANSPORTER_2"/>
    <property type="match status" value="1"/>
</dbReference>
<dbReference type="GO" id="GO:0016887">
    <property type="term" value="F:ATP hydrolysis activity"/>
    <property type="evidence" value="ECO:0007669"/>
    <property type="project" value="InterPro"/>
</dbReference>
<dbReference type="OrthoDB" id="9806726at2"/>
<dbReference type="PANTHER" id="PTHR42794">
    <property type="entry name" value="HEMIN IMPORT ATP-BINDING PROTEIN HMUV"/>
    <property type="match status" value="1"/>
</dbReference>
<keyword evidence="5" id="KW-1278">Translocase</keyword>
<dbReference type="PANTHER" id="PTHR42794:SF1">
    <property type="entry name" value="HEMIN IMPORT ATP-BINDING PROTEIN HMUV"/>
    <property type="match status" value="1"/>
</dbReference>
<evidence type="ECO:0000256" key="4">
    <source>
        <dbReference type="ARBA" id="ARBA00022840"/>
    </source>
</evidence>
<comment type="similarity">
    <text evidence="1">Belongs to the ABC transporter superfamily.</text>
</comment>
<sequence>MTLAVANLAFGYRGAPIGHGVSWSIGAGEVLCLLGPNGSGKTTLLKTLLGLIPAQGGSITLDGRDLARHSRTELARRIGYVPQAHTAFLPFTVSEVVLMGRAARVGLFSAPSAHDREAAQRALEALGIAHLAHRTYTTISGGERQMTLIARALAQEPQILVMDEPTASLDFGNQTQVIGRVAALAAGGLAIVLSTHDPDHAFACADQVALLRGGQLIALGPPQETLTATMLKRLYGIDVTVTYVGEIGRYVCTPSFFLRRALRGQ</sequence>
<dbReference type="RefSeq" id="WP_147849084.1">
    <property type="nucleotide sequence ID" value="NZ_VDUZ01000026.1"/>
</dbReference>
<feature type="domain" description="ABC transporter" evidence="7">
    <location>
        <begin position="3"/>
        <end position="238"/>
    </location>
</feature>
<dbReference type="FunFam" id="3.40.50.300:FF:000134">
    <property type="entry name" value="Iron-enterobactin ABC transporter ATP-binding protein"/>
    <property type="match status" value="1"/>
</dbReference>
<accession>A0A5C8PJ87</accession>
<evidence type="ECO:0000256" key="1">
    <source>
        <dbReference type="ARBA" id="ARBA00005417"/>
    </source>
</evidence>
<evidence type="ECO:0000256" key="2">
    <source>
        <dbReference type="ARBA" id="ARBA00022448"/>
    </source>
</evidence>
<dbReference type="SMART" id="SM00382">
    <property type="entry name" value="AAA"/>
    <property type="match status" value="1"/>
</dbReference>
<dbReference type="InterPro" id="IPR003439">
    <property type="entry name" value="ABC_transporter-like_ATP-bd"/>
</dbReference>
<dbReference type="InterPro" id="IPR027417">
    <property type="entry name" value="P-loop_NTPase"/>
</dbReference>
<reference evidence="8 9" key="1">
    <citation type="submission" date="2019-06" db="EMBL/GenBank/DDBJ databases">
        <title>New taxonomy in bacterial strain CC-CFT640, isolated from vineyard.</title>
        <authorList>
            <person name="Lin S.-Y."/>
            <person name="Tsai C.-F."/>
            <person name="Young C.-C."/>
        </authorList>
    </citation>
    <scope>NUCLEOTIDE SEQUENCE [LARGE SCALE GENOMIC DNA]</scope>
    <source>
        <strain evidence="8 9">CC-CFT640</strain>
    </source>
</reference>
<dbReference type="EMBL" id="VDUZ01000026">
    <property type="protein sequence ID" value="TXL73314.1"/>
    <property type="molecule type" value="Genomic_DNA"/>
</dbReference>
<dbReference type="AlphaFoldDB" id="A0A5C8PJ87"/>
<keyword evidence="9" id="KW-1185">Reference proteome</keyword>
<evidence type="ECO:0000256" key="6">
    <source>
        <dbReference type="ARBA" id="ARBA00037066"/>
    </source>
</evidence>
<evidence type="ECO:0000259" key="7">
    <source>
        <dbReference type="PROSITE" id="PS50893"/>
    </source>
</evidence>
<dbReference type="SUPFAM" id="SSF52540">
    <property type="entry name" value="P-loop containing nucleoside triphosphate hydrolases"/>
    <property type="match status" value="1"/>
</dbReference>
<evidence type="ECO:0000256" key="5">
    <source>
        <dbReference type="ARBA" id="ARBA00022967"/>
    </source>
</evidence>
<dbReference type="InterPro" id="IPR003593">
    <property type="entry name" value="AAA+_ATPase"/>
</dbReference>
<protein>
    <submittedName>
        <fullName evidence="8">ABC transporter ATP-binding protein</fullName>
    </submittedName>
</protein>
<dbReference type="CDD" id="cd03214">
    <property type="entry name" value="ABC_Iron-Siderophores_B12_Hemin"/>
    <property type="match status" value="1"/>
</dbReference>
<comment type="caution">
    <text evidence="8">The sequence shown here is derived from an EMBL/GenBank/DDBJ whole genome shotgun (WGS) entry which is preliminary data.</text>
</comment>
<name>A0A5C8PJ87_9HYPH</name>
<dbReference type="Proteomes" id="UP000321638">
    <property type="component" value="Unassembled WGS sequence"/>
</dbReference>
<dbReference type="Pfam" id="PF00005">
    <property type="entry name" value="ABC_tran"/>
    <property type="match status" value="1"/>
</dbReference>
<organism evidence="8 9">
    <name type="scientific">Vineibacter terrae</name>
    <dbReference type="NCBI Taxonomy" id="2586908"/>
    <lineage>
        <taxon>Bacteria</taxon>
        <taxon>Pseudomonadati</taxon>
        <taxon>Pseudomonadota</taxon>
        <taxon>Alphaproteobacteria</taxon>
        <taxon>Hyphomicrobiales</taxon>
        <taxon>Vineibacter</taxon>
    </lineage>
</organism>
<evidence type="ECO:0000313" key="9">
    <source>
        <dbReference type="Proteomes" id="UP000321638"/>
    </source>
</evidence>
<keyword evidence="3" id="KW-0547">Nucleotide-binding</keyword>